<dbReference type="EMBL" id="AOHC02000035">
    <property type="protein sequence ID" value="EMY77673.1"/>
    <property type="molecule type" value="Genomic_DNA"/>
</dbReference>
<dbReference type="Proteomes" id="UP000012313">
    <property type="component" value="Unassembled WGS sequence"/>
</dbReference>
<keyword evidence="2" id="KW-1185">Reference proteome</keyword>
<comment type="caution">
    <text evidence="1">The sequence shown here is derived from an EMBL/GenBank/DDBJ whole genome shotgun (WGS) entry which is preliminary data.</text>
</comment>
<protein>
    <submittedName>
        <fullName evidence="1">Lipoprotein</fullName>
    </submittedName>
</protein>
<evidence type="ECO:0000313" key="1">
    <source>
        <dbReference type="EMBL" id="EMY77673.1"/>
    </source>
</evidence>
<dbReference type="RefSeq" id="WP_003003505.1">
    <property type="nucleotide sequence ID" value="NZ_AOHC02000035.1"/>
</dbReference>
<keyword evidence="1" id="KW-0449">Lipoprotein</keyword>
<name>N1WPC6_9LEPT</name>
<accession>N1WPC6</accession>
<dbReference type="AlphaFoldDB" id="N1WPC6"/>
<gene>
    <name evidence="1" type="ORF">LEP1GSC060_1243</name>
</gene>
<sequence>MKQFIALVIASIAIGCVSLPENLKKKSVPESSILAIAVDLKPPIGIFSQSATEVLFVKLPDPKDKKSVAKKIHGNFSANGYVYLINAEPGIYSILLSGKQREGGKRDSCAFLLDIDSIQKIKIKINKNEMVYAGKYVIQSRTSLVGGEADWANIPKENLNDELNIFDGDSYSGDFRYPASLEKVESDAADKQKFLEKAKAIFSESEWISLVK</sequence>
<reference evidence="1" key="1">
    <citation type="submission" date="2013-03" db="EMBL/GenBank/DDBJ databases">
        <authorList>
            <person name="Harkins D.M."/>
            <person name="Durkin A.S."/>
            <person name="Brinkac L.M."/>
            <person name="Haft D.H."/>
            <person name="Selengut J.D."/>
            <person name="Sanka R."/>
            <person name="DePew J."/>
            <person name="Purushe J."/>
            <person name="Hartskeerl R.A."/>
            <person name="Ahmed A."/>
            <person name="van der Linden H."/>
            <person name="Goris M.G.A."/>
            <person name="Vinetz J.M."/>
            <person name="Sutton G.G."/>
            <person name="Nierman W.C."/>
            <person name="Fouts D.E."/>
        </authorList>
    </citation>
    <scope>NUCLEOTIDE SEQUENCE [LARGE SCALE GENOMIC DNA]</scope>
    <source>
        <strain evidence="1">ICFT</strain>
    </source>
</reference>
<organism evidence="1 2">
    <name type="scientific">Leptospira weilii serovar Ranarum str. ICFT</name>
    <dbReference type="NCBI Taxonomy" id="1218598"/>
    <lineage>
        <taxon>Bacteria</taxon>
        <taxon>Pseudomonadati</taxon>
        <taxon>Spirochaetota</taxon>
        <taxon>Spirochaetia</taxon>
        <taxon>Leptospirales</taxon>
        <taxon>Leptospiraceae</taxon>
        <taxon>Leptospira</taxon>
    </lineage>
</organism>
<evidence type="ECO:0000313" key="2">
    <source>
        <dbReference type="Proteomes" id="UP000012313"/>
    </source>
</evidence>
<dbReference type="PROSITE" id="PS51257">
    <property type="entry name" value="PROKAR_LIPOPROTEIN"/>
    <property type="match status" value="1"/>
</dbReference>
<proteinExistence type="predicted"/>